<organism evidence="2">
    <name type="scientific">uncultured Nocardioidaceae bacterium</name>
    <dbReference type="NCBI Taxonomy" id="253824"/>
    <lineage>
        <taxon>Bacteria</taxon>
        <taxon>Bacillati</taxon>
        <taxon>Actinomycetota</taxon>
        <taxon>Actinomycetes</taxon>
        <taxon>Propionibacteriales</taxon>
        <taxon>Nocardioidaceae</taxon>
        <taxon>environmental samples</taxon>
    </lineage>
</organism>
<feature type="compositionally biased region" description="Basic residues" evidence="1">
    <location>
        <begin position="227"/>
        <end position="239"/>
    </location>
</feature>
<feature type="compositionally biased region" description="Low complexity" evidence="1">
    <location>
        <begin position="82"/>
        <end position="92"/>
    </location>
</feature>
<evidence type="ECO:0000256" key="1">
    <source>
        <dbReference type="SAM" id="MobiDB-lite"/>
    </source>
</evidence>
<feature type="region of interest" description="Disordered" evidence="1">
    <location>
        <begin position="1"/>
        <end position="254"/>
    </location>
</feature>
<proteinExistence type="predicted"/>
<gene>
    <name evidence="2" type="ORF">AVDCRST_MAG34-2056</name>
</gene>
<evidence type="ECO:0000313" key="2">
    <source>
        <dbReference type="EMBL" id="CAA9355534.1"/>
    </source>
</evidence>
<feature type="compositionally biased region" description="Basic residues" evidence="1">
    <location>
        <begin position="164"/>
        <end position="179"/>
    </location>
</feature>
<accession>A0A6J4ME55</accession>
<dbReference type="EMBL" id="CADCUI010000049">
    <property type="protein sequence ID" value="CAA9355534.1"/>
    <property type="molecule type" value="Genomic_DNA"/>
</dbReference>
<feature type="non-terminal residue" evidence="2">
    <location>
        <position position="254"/>
    </location>
</feature>
<sequence>DDGGHRLPGRLPARAADRPEQPRAALLPGRPAPRERDRVRGDPAGDAVPQRDPPRRPARAVAPHDAPGDAAPGRQGHDRAPARGGDAGRAAEGPPPVAAHEPLRRPRRHRQGTVDAGAGLRARRCGRGGRGSARGRRGDRAGEDRAAPLRPGAPHRQAHQPPPARRRPVRGGGARRARALRAAPCPRRPAPLRHPDRRRPFRDAGGGGAAQRGPRGRPADGAAGQLRRPRVGRRVRHAPLRGQPLRVRDQPPHL</sequence>
<name>A0A6J4ME55_9ACTN</name>
<protein>
    <submittedName>
        <fullName evidence="2">Transcriptional regulator, GntR family</fullName>
    </submittedName>
</protein>
<feature type="compositionally biased region" description="Basic and acidic residues" evidence="1">
    <location>
        <begin position="136"/>
        <end position="147"/>
    </location>
</feature>
<dbReference type="AlphaFoldDB" id="A0A6J4ME55"/>
<feature type="compositionally biased region" description="Low complexity" evidence="1">
    <location>
        <begin position="59"/>
        <end position="73"/>
    </location>
</feature>
<feature type="compositionally biased region" description="Basic residues" evidence="1">
    <location>
        <begin position="121"/>
        <end position="135"/>
    </location>
</feature>
<feature type="compositionally biased region" description="Basic and acidic residues" evidence="1">
    <location>
        <begin position="32"/>
        <end position="43"/>
    </location>
</feature>
<reference evidence="2" key="1">
    <citation type="submission" date="2020-02" db="EMBL/GenBank/DDBJ databases">
        <authorList>
            <person name="Meier V. D."/>
        </authorList>
    </citation>
    <scope>NUCLEOTIDE SEQUENCE</scope>
    <source>
        <strain evidence="2">AVDCRST_MAG34</strain>
    </source>
</reference>
<feature type="non-terminal residue" evidence="2">
    <location>
        <position position="1"/>
    </location>
</feature>